<dbReference type="InterPro" id="IPR007588">
    <property type="entry name" value="Znf_FLYWCH"/>
</dbReference>
<dbReference type="Pfam" id="PF04500">
    <property type="entry name" value="FLYWCH"/>
    <property type="match status" value="1"/>
</dbReference>
<proteinExistence type="predicted"/>
<dbReference type="GO" id="GO:0008270">
    <property type="term" value="F:zinc ion binding"/>
    <property type="evidence" value="ECO:0007669"/>
    <property type="project" value="UniProtKB-KW"/>
</dbReference>
<organism evidence="5 6">
    <name type="scientific">Elysia marginata</name>
    <dbReference type="NCBI Taxonomy" id="1093978"/>
    <lineage>
        <taxon>Eukaryota</taxon>
        <taxon>Metazoa</taxon>
        <taxon>Spiralia</taxon>
        <taxon>Lophotrochozoa</taxon>
        <taxon>Mollusca</taxon>
        <taxon>Gastropoda</taxon>
        <taxon>Heterobranchia</taxon>
        <taxon>Euthyneura</taxon>
        <taxon>Panpulmonata</taxon>
        <taxon>Sacoglossa</taxon>
        <taxon>Placobranchoidea</taxon>
        <taxon>Plakobranchidae</taxon>
        <taxon>Elysia</taxon>
    </lineage>
</organism>
<keyword evidence="6" id="KW-1185">Reference proteome</keyword>
<evidence type="ECO:0000256" key="3">
    <source>
        <dbReference type="ARBA" id="ARBA00022833"/>
    </source>
</evidence>
<dbReference type="Gene3D" id="2.20.25.240">
    <property type="match status" value="1"/>
</dbReference>
<reference evidence="5 6" key="1">
    <citation type="journal article" date="2021" name="Elife">
        <title>Chloroplast acquisition without the gene transfer in kleptoplastic sea slugs, Plakobranchus ocellatus.</title>
        <authorList>
            <person name="Maeda T."/>
            <person name="Takahashi S."/>
            <person name="Yoshida T."/>
            <person name="Shimamura S."/>
            <person name="Takaki Y."/>
            <person name="Nagai Y."/>
            <person name="Toyoda A."/>
            <person name="Suzuki Y."/>
            <person name="Arimoto A."/>
            <person name="Ishii H."/>
            <person name="Satoh N."/>
            <person name="Nishiyama T."/>
            <person name="Hasebe M."/>
            <person name="Maruyama T."/>
            <person name="Minagawa J."/>
            <person name="Obokata J."/>
            <person name="Shigenobu S."/>
        </authorList>
    </citation>
    <scope>NUCLEOTIDE SEQUENCE [LARGE SCALE GENOMIC DNA]</scope>
</reference>
<dbReference type="Proteomes" id="UP000762676">
    <property type="component" value="Unassembled WGS sequence"/>
</dbReference>
<evidence type="ECO:0000313" key="5">
    <source>
        <dbReference type="EMBL" id="GFR78622.1"/>
    </source>
</evidence>
<keyword evidence="2" id="KW-0863">Zinc-finger</keyword>
<feature type="domain" description="FLYWCH-type" evidence="4">
    <location>
        <begin position="4"/>
        <end position="61"/>
    </location>
</feature>
<gene>
    <name evidence="5" type="ORF">ElyMa_002266800</name>
</gene>
<accession>A0AAV4FYW1</accession>
<comment type="caution">
    <text evidence="5">The sequence shown here is derived from an EMBL/GenBank/DDBJ whole genome shotgun (WGS) entry which is preliminary data.</text>
</comment>
<keyword evidence="3" id="KW-0862">Zinc</keyword>
<evidence type="ECO:0000313" key="6">
    <source>
        <dbReference type="Proteomes" id="UP000762676"/>
    </source>
</evidence>
<evidence type="ECO:0000259" key="4">
    <source>
        <dbReference type="Pfam" id="PF04500"/>
    </source>
</evidence>
<dbReference type="AlphaFoldDB" id="A0AAV4FYW1"/>
<evidence type="ECO:0000256" key="1">
    <source>
        <dbReference type="ARBA" id="ARBA00022723"/>
    </source>
</evidence>
<sequence length="236" mass="26679">MELIQTQRGAPCLINDGHRYRRDKKRESHTTWRCCLQGCPSRCTTDHSATVFLKKASDHTHEKLSTPQIDIEKARTSVKRKAVEDMHAHVDKMVCEEISASCLSYKHVHALKSAVYRERCKLRPTTPKSIEDVFSAAESPAFGLESFDVIICVEPNKIPIITSEDNLLHLSACENILGDGTFKSCPKFLNSCTHCTGTKMESTVRVSLRYYPTKRNQPTYGCFNFSKVPATKETLH</sequence>
<keyword evidence="1" id="KW-0479">Metal-binding</keyword>
<evidence type="ECO:0000256" key="2">
    <source>
        <dbReference type="ARBA" id="ARBA00022771"/>
    </source>
</evidence>
<dbReference type="EMBL" id="BMAT01004706">
    <property type="protein sequence ID" value="GFR78622.1"/>
    <property type="molecule type" value="Genomic_DNA"/>
</dbReference>
<name>A0AAV4FYW1_9GAST</name>
<protein>
    <submittedName>
        <fullName evidence="5">Ketoisovalerate oxidoreductase subunit vorD</fullName>
    </submittedName>
</protein>